<protein>
    <submittedName>
        <fullName evidence="5">C-type lectin domain family 10 member A-like</fullName>
    </submittedName>
</protein>
<evidence type="ECO:0000313" key="5">
    <source>
        <dbReference type="Ensembl" id="ENSCSEP00000008148.1"/>
    </source>
</evidence>
<dbReference type="InParanoid" id="A0A3P8UY96"/>
<name>A0A3P8UY96_CYNSE</name>
<dbReference type="GeneTree" id="ENSGT00940000165297"/>
<dbReference type="Gene3D" id="3.10.100.10">
    <property type="entry name" value="Mannose-Binding Protein A, subunit A"/>
    <property type="match status" value="1"/>
</dbReference>
<dbReference type="GO" id="GO:0030246">
    <property type="term" value="F:carbohydrate binding"/>
    <property type="evidence" value="ECO:0007669"/>
    <property type="project" value="UniProtKB-KW"/>
</dbReference>
<dbReference type="SUPFAM" id="SSF56436">
    <property type="entry name" value="C-type lectin-like"/>
    <property type="match status" value="1"/>
</dbReference>
<dbReference type="FunCoup" id="A0A3P8UY96">
    <property type="interactions" value="765"/>
</dbReference>
<dbReference type="CDD" id="cd03590">
    <property type="entry name" value="CLECT_DC-SIGN_like"/>
    <property type="match status" value="1"/>
</dbReference>
<evidence type="ECO:0000313" key="6">
    <source>
        <dbReference type="Proteomes" id="UP000265120"/>
    </source>
</evidence>
<dbReference type="InterPro" id="IPR033989">
    <property type="entry name" value="CD209-like_CTLD"/>
</dbReference>
<dbReference type="InterPro" id="IPR050111">
    <property type="entry name" value="C-type_lectin/snaclec_domain"/>
</dbReference>
<dbReference type="SMART" id="SM00034">
    <property type="entry name" value="CLECT"/>
    <property type="match status" value="1"/>
</dbReference>
<dbReference type="Ensembl" id="ENSCSET00000008234.1">
    <property type="protein sequence ID" value="ENSCSEP00000008148.1"/>
    <property type="gene ID" value="ENSCSEG00000005219.1"/>
</dbReference>
<keyword evidence="2" id="KW-1015">Disulfide bond</keyword>
<dbReference type="PROSITE" id="PS00615">
    <property type="entry name" value="C_TYPE_LECTIN_1"/>
    <property type="match status" value="1"/>
</dbReference>
<dbReference type="Pfam" id="PF00059">
    <property type="entry name" value="Lectin_C"/>
    <property type="match status" value="1"/>
</dbReference>
<dbReference type="InterPro" id="IPR016187">
    <property type="entry name" value="CTDL_fold"/>
</dbReference>
<dbReference type="STRING" id="244447.ENSCSEP00000008148"/>
<dbReference type="OMA" id="NGHQFSK"/>
<reference evidence="5" key="2">
    <citation type="submission" date="2025-08" db="UniProtKB">
        <authorList>
            <consortium name="Ensembl"/>
        </authorList>
    </citation>
    <scope>IDENTIFICATION</scope>
</reference>
<dbReference type="OrthoDB" id="2142683at2759"/>
<dbReference type="Proteomes" id="UP000265120">
    <property type="component" value="Chromosome 1"/>
</dbReference>
<dbReference type="AlphaFoldDB" id="A0A3P8UY96"/>
<keyword evidence="1" id="KW-0430">Lectin</keyword>
<evidence type="ECO:0000256" key="3">
    <source>
        <dbReference type="SAM" id="Phobius"/>
    </source>
</evidence>
<feature type="transmembrane region" description="Helical" evidence="3">
    <location>
        <begin position="33"/>
        <end position="53"/>
    </location>
</feature>
<keyword evidence="6" id="KW-1185">Reference proteome</keyword>
<dbReference type="PANTHER" id="PTHR22803">
    <property type="entry name" value="MANNOSE, PHOSPHOLIPASE, LECTIN RECEPTOR RELATED"/>
    <property type="match status" value="1"/>
</dbReference>
<evidence type="ECO:0000256" key="2">
    <source>
        <dbReference type="ARBA" id="ARBA00023157"/>
    </source>
</evidence>
<reference evidence="5 6" key="1">
    <citation type="journal article" date="2014" name="Nat. Genet.">
        <title>Whole-genome sequence of a flatfish provides insights into ZW sex chromosome evolution and adaptation to a benthic lifestyle.</title>
        <authorList>
            <person name="Chen S."/>
            <person name="Zhang G."/>
            <person name="Shao C."/>
            <person name="Huang Q."/>
            <person name="Liu G."/>
            <person name="Zhang P."/>
            <person name="Song W."/>
            <person name="An N."/>
            <person name="Chalopin D."/>
            <person name="Volff J.N."/>
            <person name="Hong Y."/>
            <person name="Li Q."/>
            <person name="Sha Z."/>
            <person name="Zhou H."/>
            <person name="Xie M."/>
            <person name="Yu Q."/>
            <person name="Liu Y."/>
            <person name="Xiang H."/>
            <person name="Wang N."/>
            <person name="Wu K."/>
            <person name="Yang C."/>
            <person name="Zhou Q."/>
            <person name="Liao X."/>
            <person name="Yang L."/>
            <person name="Hu Q."/>
            <person name="Zhang J."/>
            <person name="Meng L."/>
            <person name="Jin L."/>
            <person name="Tian Y."/>
            <person name="Lian J."/>
            <person name="Yang J."/>
            <person name="Miao G."/>
            <person name="Liu S."/>
            <person name="Liang Z."/>
            <person name="Yan F."/>
            <person name="Li Y."/>
            <person name="Sun B."/>
            <person name="Zhang H."/>
            <person name="Zhang J."/>
            <person name="Zhu Y."/>
            <person name="Du M."/>
            <person name="Zhao Y."/>
            <person name="Schartl M."/>
            <person name="Tang Q."/>
            <person name="Wang J."/>
        </authorList>
    </citation>
    <scope>NUCLEOTIDE SEQUENCE</scope>
</reference>
<keyword evidence="3" id="KW-0472">Membrane</keyword>
<proteinExistence type="predicted"/>
<feature type="domain" description="C-type lectin" evidence="4">
    <location>
        <begin position="151"/>
        <end position="269"/>
    </location>
</feature>
<keyword evidence="3" id="KW-1133">Transmembrane helix</keyword>
<dbReference type="InterPro" id="IPR001304">
    <property type="entry name" value="C-type_lectin-like"/>
</dbReference>
<dbReference type="InterPro" id="IPR016186">
    <property type="entry name" value="C-type_lectin-like/link_sf"/>
</dbReference>
<dbReference type="InterPro" id="IPR018378">
    <property type="entry name" value="C-type_lectin_CS"/>
</dbReference>
<dbReference type="PROSITE" id="PS50041">
    <property type="entry name" value="C_TYPE_LECTIN_2"/>
    <property type="match status" value="1"/>
</dbReference>
<dbReference type="KEGG" id="csem:103389275"/>
<evidence type="ECO:0000259" key="4">
    <source>
        <dbReference type="PROSITE" id="PS50041"/>
    </source>
</evidence>
<evidence type="ECO:0000256" key="1">
    <source>
        <dbReference type="ARBA" id="ARBA00022734"/>
    </source>
</evidence>
<reference evidence="5" key="3">
    <citation type="submission" date="2025-09" db="UniProtKB">
        <authorList>
            <consortium name="Ensembl"/>
        </authorList>
    </citation>
    <scope>IDENTIFICATION</scope>
</reference>
<keyword evidence="3" id="KW-0812">Transmembrane</keyword>
<dbReference type="RefSeq" id="XP_008322850.1">
    <property type="nucleotide sequence ID" value="XM_008324628.3"/>
</dbReference>
<organism evidence="5 6">
    <name type="scientific">Cynoglossus semilaevis</name>
    <name type="common">Tongue sole</name>
    <dbReference type="NCBI Taxonomy" id="244447"/>
    <lineage>
        <taxon>Eukaryota</taxon>
        <taxon>Metazoa</taxon>
        <taxon>Chordata</taxon>
        <taxon>Craniata</taxon>
        <taxon>Vertebrata</taxon>
        <taxon>Euteleostomi</taxon>
        <taxon>Actinopterygii</taxon>
        <taxon>Neopterygii</taxon>
        <taxon>Teleostei</taxon>
        <taxon>Neoteleostei</taxon>
        <taxon>Acanthomorphata</taxon>
        <taxon>Carangaria</taxon>
        <taxon>Pleuronectiformes</taxon>
        <taxon>Pleuronectoidei</taxon>
        <taxon>Cynoglossidae</taxon>
        <taxon>Cynoglossinae</taxon>
        <taxon>Cynoglossus</taxon>
    </lineage>
</organism>
<sequence length="276" mass="31566">MTTEYHDNTEEDSFWRTESRNVTFSKVSRSRSWLFPALTATVILALVIALGAINTTTSNRLWSLETSVSNMTHTLNAAQQLSKDAGKDVHRLKFAVENNKDQLTSVAEALKQLASLDTVIRSVQSLKCSVERLINNSSDVDGCCPLEWDTFGGSCYFYSKMSLTWHRARDWCNSHDSHLLILSSDKEWDYVVQHAHGGFYWIGLTDEDGEWEWVNKTPYVIDRRRWKPGQPDSWTHHGLGPGDEDCAHLHHDGRLNDLHCNSRMNFICQRHTGIKI</sequence>
<dbReference type="GeneID" id="103389275"/>
<accession>A0A3P8UY96</accession>